<dbReference type="Proteomes" id="UP001165427">
    <property type="component" value="Unassembled WGS sequence"/>
</dbReference>
<sequence length="221" mass="23254">MAGCRIDHLVITAPSLGIGAAFIKEALGVDPQAGGSHPSMGTHNLLLSLGDALYLEVISIDPSLPAPDRPRWFGMDNLSDSSLPALSTWVARTADIRSAAGRSSESLGSVTPMQRGDLNWLITIPPDGLVPLDGVAPALIEWPSGVHPAARLADRGLRLVEFEIFHPDPKRVQRLLSSIDAQGIASVAASSDGTSSLSATISTPEGLRYLSSGKIIVHRQT</sequence>
<feature type="domain" description="Glyoxalase-like" evidence="1">
    <location>
        <begin position="6"/>
        <end position="177"/>
    </location>
</feature>
<proteinExistence type="predicted"/>
<dbReference type="RefSeq" id="WP_246903415.1">
    <property type="nucleotide sequence ID" value="NZ_JALJRB010000003.1"/>
</dbReference>
<dbReference type="InterPro" id="IPR025870">
    <property type="entry name" value="Glyoxalase-like_dom"/>
</dbReference>
<accession>A0AA41R2Q7</accession>
<evidence type="ECO:0000313" key="2">
    <source>
        <dbReference type="EMBL" id="MCJ8499850.1"/>
    </source>
</evidence>
<dbReference type="InterPro" id="IPR029068">
    <property type="entry name" value="Glyas_Bleomycin-R_OHBP_Dase"/>
</dbReference>
<reference evidence="2" key="1">
    <citation type="submission" date="2022-04" db="EMBL/GenBank/DDBJ databases">
        <title>Desulfatitalea alkaliphila sp. nov., a novel anaerobic sulfate-reducing bacterium isolated from terrestrial mud volcano, Taman Peninsula, Russia.</title>
        <authorList>
            <person name="Khomyakova M.A."/>
            <person name="Merkel A.Y."/>
            <person name="Slobodkin A.I."/>
        </authorList>
    </citation>
    <scope>NUCLEOTIDE SEQUENCE</scope>
    <source>
        <strain evidence="2">M08but</strain>
    </source>
</reference>
<name>A0AA41R2Q7_9BACT</name>
<evidence type="ECO:0000313" key="3">
    <source>
        <dbReference type="Proteomes" id="UP001165427"/>
    </source>
</evidence>
<dbReference type="Pfam" id="PF13468">
    <property type="entry name" value="Glyoxalase_3"/>
    <property type="match status" value="1"/>
</dbReference>
<keyword evidence="3" id="KW-1185">Reference proteome</keyword>
<organism evidence="2 3">
    <name type="scientific">Desulfatitalea alkaliphila</name>
    <dbReference type="NCBI Taxonomy" id="2929485"/>
    <lineage>
        <taxon>Bacteria</taxon>
        <taxon>Pseudomonadati</taxon>
        <taxon>Thermodesulfobacteriota</taxon>
        <taxon>Desulfobacteria</taxon>
        <taxon>Desulfobacterales</taxon>
        <taxon>Desulfosarcinaceae</taxon>
        <taxon>Desulfatitalea</taxon>
    </lineage>
</organism>
<dbReference type="EMBL" id="JALJRB010000003">
    <property type="protein sequence ID" value="MCJ8499850.1"/>
    <property type="molecule type" value="Genomic_DNA"/>
</dbReference>
<dbReference type="AlphaFoldDB" id="A0AA41R2Q7"/>
<gene>
    <name evidence="2" type="ORF">MRX98_04635</name>
</gene>
<evidence type="ECO:0000259" key="1">
    <source>
        <dbReference type="Pfam" id="PF13468"/>
    </source>
</evidence>
<comment type="caution">
    <text evidence="2">The sequence shown here is derived from an EMBL/GenBank/DDBJ whole genome shotgun (WGS) entry which is preliminary data.</text>
</comment>
<protein>
    <submittedName>
        <fullName evidence="2">VOC family protein</fullName>
    </submittedName>
</protein>
<dbReference type="Gene3D" id="3.10.180.10">
    <property type="entry name" value="2,3-Dihydroxybiphenyl 1,2-Dioxygenase, domain 1"/>
    <property type="match status" value="1"/>
</dbReference>